<evidence type="ECO:0000313" key="2">
    <source>
        <dbReference type="Proteomes" id="UP001499909"/>
    </source>
</evidence>
<dbReference type="Proteomes" id="UP001499909">
    <property type="component" value="Unassembled WGS sequence"/>
</dbReference>
<sequence>MHLILRTPVAQPPAQVMAGFTRELFLALAPPFPKLRLHRFDGCRRGDQVEIELITGPLHQRWTSLITDHGQLPDGTLYFVDEAQTAPAPLRYWRHRHLIEPGPHGGSVIVDDIEFRTASPALDVLLYPAMWAQFAWRKPIYRRWFGSESGAPATDPGPS</sequence>
<organism evidence="1 2">
    <name type="scientific">Hymenobacter algoricola</name>
    <dbReference type="NCBI Taxonomy" id="486267"/>
    <lineage>
        <taxon>Bacteria</taxon>
        <taxon>Pseudomonadati</taxon>
        <taxon>Bacteroidota</taxon>
        <taxon>Cytophagia</taxon>
        <taxon>Cytophagales</taxon>
        <taxon>Hymenobacteraceae</taxon>
        <taxon>Hymenobacter</taxon>
    </lineage>
</organism>
<dbReference type="SUPFAM" id="SSF55961">
    <property type="entry name" value="Bet v1-like"/>
    <property type="match status" value="1"/>
</dbReference>
<keyword evidence="2" id="KW-1185">Reference proteome</keyword>
<accession>A0ABP7N695</accession>
<name>A0ABP7N695_9BACT</name>
<gene>
    <name evidence="1" type="ORF">GCM10022406_22850</name>
</gene>
<dbReference type="RefSeq" id="WP_345113686.1">
    <property type="nucleotide sequence ID" value="NZ_BAABDH010000039.1"/>
</dbReference>
<dbReference type="Gene3D" id="3.30.530.20">
    <property type="match status" value="1"/>
</dbReference>
<dbReference type="EMBL" id="BAABDH010000039">
    <property type="protein sequence ID" value="GAA3938220.1"/>
    <property type="molecule type" value="Genomic_DNA"/>
</dbReference>
<evidence type="ECO:0000313" key="1">
    <source>
        <dbReference type="EMBL" id="GAA3938220.1"/>
    </source>
</evidence>
<evidence type="ECO:0008006" key="3">
    <source>
        <dbReference type="Google" id="ProtNLM"/>
    </source>
</evidence>
<proteinExistence type="predicted"/>
<reference evidence="2" key="1">
    <citation type="journal article" date="2019" name="Int. J. Syst. Evol. Microbiol.">
        <title>The Global Catalogue of Microorganisms (GCM) 10K type strain sequencing project: providing services to taxonomists for standard genome sequencing and annotation.</title>
        <authorList>
            <consortium name="The Broad Institute Genomics Platform"/>
            <consortium name="The Broad Institute Genome Sequencing Center for Infectious Disease"/>
            <person name="Wu L."/>
            <person name="Ma J."/>
        </authorList>
    </citation>
    <scope>NUCLEOTIDE SEQUENCE [LARGE SCALE GENOMIC DNA]</scope>
    <source>
        <strain evidence="2">JCM 17214</strain>
    </source>
</reference>
<dbReference type="InterPro" id="IPR023393">
    <property type="entry name" value="START-like_dom_sf"/>
</dbReference>
<comment type="caution">
    <text evidence="1">The sequence shown here is derived from an EMBL/GenBank/DDBJ whole genome shotgun (WGS) entry which is preliminary data.</text>
</comment>
<protein>
    <recommendedName>
        <fullName evidence="3">Ligand-binding SRPBCC domain-containing protein</fullName>
    </recommendedName>
</protein>